<evidence type="ECO:0000313" key="4">
    <source>
        <dbReference type="Proteomes" id="UP000069940"/>
    </source>
</evidence>
<feature type="region of interest" description="Disordered" evidence="2">
    <location>
        <begin position="479"/>
        <end position="515"/>
    </location>
</feature>
<keyword evidence="4" id="KW-1185">Reference proteome</keyword>
<reference evidence="3" key="2">
    <citation type="submission" date="2025-05" db="UniProtKB">
        <authorList>
            <consortium name="EnsemblMetazoa"/>
        </authorList>
    </citation>
    <scope>IDENTIFICATION</scope>
    <source>
        <strain evidence="3">Foshan</strain>
    </source>
</reference>
<organism evidence="3 4">
    <name type="scientific">Aedes albopictus</name>
    <name type="common">Asian tiger mosquito</name>
    <name type="synonym">Stegomyia albopicta</name>
    <dbReference type="NCBI Taxonomy" id="7160"/>
    <lineage>
        <taxon>Eukaryota</taxon>
        <taxon>Metazoa</taxon>
        <taxon>Ecdysozoa</taxon>
        <taxon>Arthropoda</taxon>
        <taxon>Hexapoda</taxon>
        <taxon>Insecta</taxon>
        <taxon>Pterygota</taxon>
        <taxon>Neoptera</taxon>
        <taxon>Endopterygota</taxon>
        <taxon>Diptera</taxon>
        <taxon>Nematocera</taxon>
        <taxon>Culicoidea</taxon>
        <taxon>Culicidae</taxon>
        <taxon>Culicinae</taxon>
        <taxon>Aedini</taxon>
        <taxon>Aedes</taxon>
        <taxon>Stegomyia</taxon>
    </lineage>
</organism>
<evidence type="ECO:0000313" key="3">
    <source>
        <dbReference type="EnsemblMetazoa" id="AALFPA23_012586.P18096"/>
    </source>
</evidence>
<dbReference type="RefSeq" id="XP_019538559.3">
    <property type="nucleotide sequence ID" value="XM_019683014.3"/>
</dbReference>
<dbReference type="PANTHER" id="PTHR44927:SF1">
    <property type="entry name" value="FK506-BINDING PROTEIN 15"/>
    <property type="match status" value="1"/>
</dbReference>
<accession>A0ABM1YVW6</accession>
<evidence type="ECO:0000256" key="1">
    <source>
        <dbReference type="SAM" id="Coils"/>
    </source>
</evidence>
<protein>
    <recommendedName>
        <fullName evidence="5">WH1 domain-containing protein</fullName>
    </recommendedName>
</protein>
<feature type="region of interest" description="Disordered" evidence="2">
    <location>
        <begin position="36"/>
        <end position="98"/>
    </location>
</feature>
<reference evidence="4" key="1">
    <citation type="journal article" date="2015" name="Proc. Natl. Acad. Sci. U.S.A.">
        <title>Genome sequence of the Asian Tiger mosquito, Aedes albopictus, reveals insights into its biology, genetics, and evolution.</title>
        <authorList>
            <person name="Chen X.G."/>
            <person name="Jiang X."/>
            <person name="Gu J."/>
            <person name="Xu M."/>
            <person name="Wu Y."/>
            <person name="Deng Y."/>
            <person name="Zhang C."/>
            <person name="Bonizzoni M."/>
            <person name="Dermauw W."/>
            <person name="Vontas J."/>
            <person name="Armbruster P."/>
            <person name="Huang X."/>
            <person name="Yang Y."/>
            <person name="Zhang H."/>
            <person name="He W."/>
            <person name="Peng H."/>
            <person name="Liu Y."/>
            <person name="Wu K."/>
            <person name="Chen J."/>
            <person name="Lirakis M."/>
            <person name="Topalis P."/>
            <person name="Van Leeuwen T."/>
            <person name="Hall A.B."/>
            <person name="Jiang X."/>
            <person name="Thorpe C."/>
            <person name="Mueller R.L."/>
            <person name="Sun C."/>
            <person name="Waterhouse R.M."/>
            <person name="Yan G."/>
            <person name="Tu Z.J."/>
            <person name="Fang X."/>
            <person name="James A.A."/>
        </authorList>
    </citation>
    <scope>NUCLEOTIDE SEQUENCE [LARGE SCALE GENOMIC DNA]</scope>
    <source>
        <strain evidence="4">Foshan</strain>
    </source>
</reference>
<keyword evidence="1" id="KW-0175">Coiled coil</keyword>
<feature type="region of interest" description="Disordered" evidence="2">
    <location>
        <begin position="247"/>
        <end position="285"/>
    </location>
</feature>
<name>A0ABM1YVW6_AEDAL</name>
<proteinExistence type="predicted"/>
<feature type="compositionally biased region" description="Polar residues" evidence="2">
    <location>
        <begin position="64"/>
        <end position="84"/>
    </location>
</feature>
<feature type="coiled-coil region" evidence="1">
    <location>
        <begin position="344"/>
        <end position="475"/>
    </location>
</feature>
<dbReference type="EnsemblMetazoa" id="AALFPA23_012586.R18096">
    <property type="protein sequence ID" value="AALFPA23_012586.P18096"/>
    <property type="gene ID" value="AALFPA23_012586"/>
</dbReference>
<evidence type="ECO:0008006" key="5">
    <source>
        <dbReference type="Google" id="ProtNLM"/>
    </source>
</evidence>
<dbReference type="Gene3D" id="1.10.287.1490">
    <property type="match status" value="1"/>
</dbReference>
<dbReference type="Proteomes" id="UP000069940">
    <property type="component" value="Unassembled WGS sequence"/>
</dbReference>
<evidence type="ECO:0000256" key="2">
    <source>
        <dbReference type="SAM" id="MobiDB-lite"/>
    </source>
</evidence>
<dbReference type="GeneID" id="109409565"/>
<sequence>MPTTNKAGQASDDDDDFFKPTSNSTLAKIFGISKSDASAAVSKKSPDRESSKVMPSSSKVSDRYGTSSFRYVPPSQQGAVDSTTDGGGAEHSENQASSEWNLAQASVVTAYKLVDNENTAQGKLGLALLRSGLEFRILIYRTKTDALATLNLAATTKLFLKNGYLQFRSDDDAFWSVLFENSAERDRLLATIQGVCILEQEQRPPEHRVPPIPASRTIPIVEEPDSDAEKGKASLISRMARVGQPILPQSKPMSTTEVSDSSDTDARFETIPRPNIPPHRRPGGNGGIAKLQSPTMGMQMIPSAANALTTAIAGQNLLHTATDVNFNLFMTESRMQGTEVRMNLSKLESKLDRVLDKIDLVNLNSGGEGKTSIDKDEDILALEEKILELKKENHALKGKLRSLEAEVHSRNEDVHLKQQLADSEKRNAEFQETITSLQKDIEASRDKSENDLRELDKIRKELETTKQLLHDNSKEFESLSNQLNESHDKQATLSEENSQLVKQREECQTTTKSMEQELKTWKEKAARSELEMEELIKAIMNNCFQRMCDQISDARTLKIIGQTIKHETKAALARRQKE</sequence>
<dbReference type="PANTHER" id="PTHR44927">
    <property type="entry name" value="FK506-BINDING PROTEIN 15"/>
    <property type="match status" value="1"/>
</dbReference>
<feature type="compositionally biased region" description="Polar residues" evidence="2">
    <location>
        <begin position="491"/>
        <end position="501"/>
    </location>
</feature>